<dbReference type="STRING" id="398580.Dshi_0242"/>
<dbReference type="HOGENOM" id="CLU_069609_0_0_5"/>
<dbReference type="PANTHER" id="PTHR11863">
    <property type="entry name" value="STEROL DESATURASE"/>
    <property type="match status" value="1"/>
</dbReference>
<keyword evidence="8" id="KW-1185">Reference proteome</keyword>
<evidence type="ECO:0000313" key="7">
    <source>
        <dbReference type="EMBL" id="ABV91991.1"/>
    </source>
</evidence>
<feature type="domain" description="Fatty acid hydroxylase" evidence="6">
    <location>
        <begin position="119"/>
        <end position="267"/>
    </location>
</feature>
<keyword evidence="2 5" id="KW-0812">Transmembrane</keyword>
<keyword evidence="4 5" id="KW-0472">Membrane</keyword>
<proteinExistence type="predicted"/>
<dbReference type="InterPro" id="IPR006694">
    <property type="entry name" value="Fatty_acid_hydroxylase"/>
</dbReference>
<evidence type="ECO:0000256" key="1">
    <source>
        <dbReference type="ARBA" id="ARBA00004370"/>
    </source>
</evidence>
<dbReference type="EMBL" id="CP000830">
    <property type="protein sequence ID" value="ABV91991.1"/>
    <property type="molecule type" value="Genomic_DNA"/>
</dbReference>
<dbReference type="GO" id="GO:0005506">
    <property type="term" value="F:iron ion binding"/>
    <property type="evidence" value="ECO:0007669"/>
    <property type="project" value="InterPro"/>
</dbReference>
<dbReference type="Proteomes" id="UP000006833">
    <property type="component" value="Chromosome"/>
</dbReference>
<evidence type="ECO:0000313" key="8">
    <source>
        <dbReference type="Proteomes" id="UP000006833"/>
    </source>
</evidence>
<evidence type="ECO:0000256" key="3">
    <source>
        <dbReference type="ARBA" id="ARBA00022989"/>
    </source>
</evidence>
<dbReference type="KEGG" id="dsh:Dshi_0242"/>
<feature type="transmembrane region" description="Helical" evidence="5">
    <location>
        <begin position="20"/>
        <end position="40"/>
    </location>
</feature>
<evidence type="ECO:0000256" key="2">
    <source>
        <dbReference type="ARBA" id="ARBA00022692"/>
    </source>
</evidence>
<accession>A8LLI1</accession>
<dbReference type="OrthoDB" id="9770329at2"/>
<dbReference type="GO" id="GO:0016020">
    <property type="term" value="C:membrane"/>
    <property type="evidence" value="ECO:0007669"/>
    <property type="project" value="UniProtKB-SubCell"/>
</dbReference>
<dbReference type="GO" id="GO:0016491">
    <property type="term" value="F:oxidoreductase activity"/>
    <property type="evidence" value="ECO:0007669"/>
    <property type="project" value="InterPro"/>
</dbReference>
<dbReference type="eggNOG" id="COG3000">
    <property type="taxonomic scope" value="Bacteria"/>
</dbReference>
<name>A8LLI1_DINSH</name>
<evidence type="ECO:0000259" key="6">
    <source>
        <dbReference type="Pfam" id="PF04116"/>
    </source>
</evidence>
<evidence type="ECO:0000256" key="4">
    <source>
        <dbReference type="ARBA" id="ARBA00023136"/>
    </source>
</evidence>
<dbReference type="RefSeq" id="WP_012176924.1">
    <property type="nucleotide sequence ID" value="NC_009952.1"/>
</dbReference>
<protein>
    <recommendedName>
        <fullName evidence="6">Fatty acid hydroxylase domain-containing protein</fullName>
    </recommendedName>
</protein>
<dbReference type="AlphaFoldDB" id="A8LLI1"/>
<dbReference type="InterPro" id="IPR050307">
    <property type="entry name" value="Sterol_Desaturase_Related"/>
</dbReference>
<sequence>MDLLSNYLRDLGAVPFNMNLRISLVYLLCTVVLAGAIWIWRGRPTGFLSWLLPASVYRHRSNLLDIKLFLTNRLVDASGLAGAVFFPPLVAIGLIGLWADVAGYNPPPETWGRTLLATIIIVMASDFCKYWAHRWHHEWKVLWPFHAVHHSADVLTPLTVMRAHPVETLLRNLLITVVVGVVQAVVLILVLGQIDFVTIGGANALYVLFNALGANLRHSHIWLSYGAVLEHVFISPAQHQVHHSVAVEHHDKNYGSIFALWDWAFGTLYIPPRQEALTFGISDAAGKRIAQPHETLGAALLTPFAESIAAARTGEDAAAPELRKP</sequence>
<feature type="transmembrane region" description="Helical" evidence="5">
    <location>
        <begin position="196"/>
        <end position="216"/>
    </location>
</feature>
<gene>
    <name evidence="7" type="ordered locus">Dshi_0242</name>
</gene>
<keyword evidence="3 5" id="KW-1133">Transmembrane helix</keyword>
<feature type="transmembrane region" description="Helical" evidence="5">
    <location>
        <begin position="77"/>
        <end position="99"/>
    </location>
</feature>
<feature type="transmembrane region" description="Helical" evidence="5">
    <location>
        <begin position="169"/>
        <end position="190"/>
    </location>
</feature>
<organism evidence="7 8">
    <name type="scientific">Dinoroseobacter shibae (strain DSM 16493 / NCIMB 14021 / DFL 12)</name>
    <dbReference type="NCBI Taxonomy" id="398580"/>
    <lineage>
        <taxon>Bacteria</taxon>
        <taxon>Pseudomonadati</taxon>
        <taxon>Pseudomonadota</taxon>
        <taxon>Alphaproteobacteria</taxon>
        <taxon>Rhodobacterales</taxon>
        <taxon>Roseobacteraceae</taxon>
        <taxon>Dinoroseobacter</taxon>
    </lineage>
</organism>
<dbReference type="Pfam" id="PF04116">
    <property type="entry name" value="FA_hydroxylase"/>
    <property type="match status" value="1"/>
</dbReference>
<evidence type="ECO:0000256" key="5">
    <source>
        <dbReference type="SAM" id="Phobius"/>
    </source>
</evidence>
<reference evidence="8" key="1">
    <citation type="journal article" date="2010" name="ISME J.">
        <title>The complete genome sequence of the algal symbiont Dinoroseobacter shibae: a hitchhiker's guide to life in the sea.</title>
        <authorList>
            <person name="Wagner-Dobler I."/>
            <person name="Ballhausen B."/>
            <person name="Berger M."/>
            <person name="Brinkhoff T."/>
            <person name="Buchholz I."/>
            <person name="Bunk B."/>
            <person name="Cypionka H."/>
            <person name="Daniel R."/>
            <person name="Drepper T."/>
            <person name="Gerdts G."/>
            <person name="Hahnke S."/>
            <person name="Han C."/>
            <person name="Jahn D."/>
            <person name="Kalhoefer D."/>
            <person name="Kiss H."/>
            <person name="Klenk H.P."/>
            <person name="Kyrpides N."/>
            <person name="Liebl W."/>
            <person name="Liesegang H."/>
            <person name="Meincke L."/>
            <person name="Pati A."/>
            <person name="Petersen J."/>
            <person name="Piekarski T."/>
            <person name="Pommerenke C."/>
            <person name="Pradella S."/>
            <person name="Pukall R."/>
            <person name="Rabus R."/>
            <person name="Stackebrandt E."/>
            <person name="Thole S."/>
            <person name="Thompson L."/>
            <person name="Tielen P."/>
            <person name="Tomasch J."/>
            <person name="von Jan M."/>
            <person name="Wanphrut N."/>
            <person name="Wichels A."/>
            <person name="Zech H."/>
            <person name="Simon M."/>
        </authorList>
    </citation>
    <scope>NUCLEOTIDE SEQUENCE [LARGE SCALE GENOMIC DNA]</scope>
    <source>
        <strain evidence="8">DSM 16493 / NCIMB 14021 / DFL 12</strain>
    </source>
</reference>
<comment type="subcellular location">
    <subcellularLocation>
        <location evidence="1">Membrane</location>
    </subcellularLocation>
</comment>
<dbReference type="GO" id="GO:0008610">
    <property type="term" value="P:lipid biosynthetic process"/>
    <property type="evidence" value="ECO:0007669"/>
    <property type="project" value="InterPro"/>
</dbReference>
<feature type="transmembrane region" description="Helical" evidence="5">
    <location>
        <begin position="111"/>
        <end position="132"/>
    </location>
</feature>